<dbReference type="EMBL" id="FNZI01000007">
    <property type="protein sequence ID" value="SEJ66210.1"/>
    <property type="molecule type" value="Genomic_DNA"/>
</dbReference>
<evidence type="ECO:0000256" key="1">
    <source>
        <dbReference type="ARBA" id="ARBA00022679"/>
    </source>
</evidence>
<keyword evidence="2" id="KW-0012">Acyltransferase</keyword>
<protein>
    <submittedName>
        <fullName evidence="4">Phosphinothricin acetyltransferase</fullName>
    </submittedName>
</protein>
<keyword evidence="5" id="KW-1185">Reference proteome</keyword>
<feature type="domain" description="N-acetyltransferase" evidence="3">
    <location>
        <begin position="1"/>
        <end position="168"/>
    </location>
</feature>
<dbReference type="PANTHER" id="PTHR43072:SF23">
    <property type="entry name" value="UPF0039 PROTEIN C11D3.02C"/>
    <property type="match status" value="1"/>
</dbReference>
<keyword evidence="1 4" id="KW-0808">Transferase</keyword>
<dbReference type="InterPro" id="IPR016181">
    <property type="entry name" value="Acyl_CoA_acyltransferase"/>
</dbReference>
<dbReference type="Proteomes" id="UP000183315">
    <property type="component" value="Unassembled WGS sequence"/>
</dbReference>
<dbReference type="eggNOG" id="COG1247">
    <property type="taxonomic scope" value="Bacteria"/>
</dbReference>
<name>A0A1H7AWH0_9MICO</name>
<accession>A0A1H7AWH0</accession>
<sequence length="168" mass="18793">MIRDAHAADDAARIAAIYEHYVLHDTATFEIEPVTPEQMGARIAGVQGRGLPWVVLEDEDRVLGYAYAAPYRDRVAYRHTLEASVYLDPEVRRGGLGTALYMDLIGRVRRLTDSEHAPVHSLLGGIALPHPASVALHERLGFRHVGTIEDAGWKFDRWIAVGFWQLIL</sequence>
<dbReference type="GO" id="GO:0016747">
    <property type="term" value="F:acyltransferase activity, transferring groups other than amino-acyl groups"/>
    <property type="evidence" value="ECO:0007669"/>
    <property type="project" value="InterPro"/>
</dbReference>
<dbReference type="PANTHER" id="PTHR43072">
    <property type="entry name" value="N-ACETYLTRANSFERASE"/>
    <property type="match status" value="1"/>
</dbReference>
<dbReference type="SUPFAM" id="SSF55729">
    <property type="entry name" value="Acyl-CoA N-acyltransferases (Nat)"/>
    <property type="match status" value="1"/>
</dbReference>
<dbReference type="Pfam" id="PF13420">
    <property type="entry name" value="Acetyltransf_4"/>
    <property type="match status" value="1"/>
</dbReference>
<dbReference type="AlphaFoldDB" id="A0A1H7AWH0"/>
<dbReference type="PROSITE" id="PS51186">
    <property type="entry name" value="GNAT"/>
    <property type="match status" value="1"/>
</dbReference>
<evidence type="ECO:0000313" key="5">
    <source>
        <dbReference type="Proteomes" id="UP000183315"/>
    </source>
</evidence>
<dbReference type="Gene3D" id="3.40.630.30">
    <property type="match status" value="1"/>
</dbReference>
<dbReference type="InterPro" id="IPR000182">
    <property type="entry name" value="GNAT_dom"/>
</dbReference>
<evidence type="ECO:0000313" key="4">
    <source>
        <dbReference type="EMBL" id="SEJ66210.1"/>
    </source>
</evidence>
<proteinExistence type="predicted"/>
<reference evidence="5" key="1">
    <citation type="submission" date="2016-10" db="EMBL/GenBank/DDBJ databases">
        <authorList>
            <person name="Varghese N."/>
        </authorList>
    </citation>
    <scope>NUCLEOTIDE SEQUENCE [LARGE SCALE GENOMIC DNA]</scope>
    <source>
        <strain evidence="5">DSM 24868</strain>
    </source>
</reference>
<dbReference type="OrthoDB" id="3173333at2"/>
<gene>
    <name evidence="4" type="ORF">SAMN05421637_2589</name>
</gene>
<dbReference type="RefSeq" id="WP_042215506.1">
    <property type="nucleotide sequence ID" value="NZ_BBLU01000011.1"/>
</dbReference>
<dbReference type="STRING" id="1043493.SAMN05421637_2589"/>
<organism evidence="4 5">
    <name type="scientific">Demequina mangrovi</name>
    <dbReference type="NCBI Taxonomy" id="1043493"/>
    <lineage>
        <taxon>Bacteria</taxon>
        <taxon>Bacillati</taxon>
        <taxon>Actinomycetota</taxon>
        <taxon>Actinomycetes</taxon>
        <taxon>Micrococcales</taxon>
        <taxon>Demequinaceae</taxon>
        <taxon>Demequina</taxon>
    </lineage>
</organism>
<evidence type="ECO:0000259" key="3">
    <source>
        <dbReference type="PROSITE" id="PS51186"/>
    </source>
</evidence>
<dbReference type="CDD" id="cd04301">
    <property type="entry name" value="NAT_SF"/>
    <property type="match status" value="1"/>
</dbReference>
<evidence type="ECO:0000256" key="2">
    <source>
        <dbReference type="ARBA" id="ARBA00023315"/>
    </source>
</evidence>